<proteinExistence type="predicted"/>
<feature type="domain" description="EGF-like" evidence="3">
    <location>
        <begin position="636"/>
        <end position="674"/>
    </location>
</feature>
<dbReference type="Gene3D" id="2.10.25.10">
    <property type="entry name" value="Laminin"/>
    <property type="match status" value="1"/>
</dbReference>
<sequence>MEEPQIVQQNPCSPSPCGPNSQCKEINGQAVCSCLSNFIGSPPNCRPECVVSSECPANLACLNQKCSDPCIGSCGENANCNVINHSPICVCKQGLTGNPFTKCYPIKISLPPTSSANPDPCLPSPCGVYAECRNIGDAPSCACKSGYVGNPPNCRPECTLNSECPSNQACINEKCRDPCPGACGLNAQCNVFNHIAQCSCLEHYTGDPFVQCQREIQKDEVYSEIDPCNPSPCGSNAECYDGECKCLPEYQGDPYFGCRPECLMSSDCPPNKACAKNKCIDPCVKACGRGAICNVFNHVPMCTCAQGYSGNAFLECRPFTVSEIVNPCNPSPCGPNSQCRDINGQAICTCLPGYQGAPPTCRPECISSSECALNKACSNQRCIDPCKGNCGSSAICQVINHNPICSCPSGLTGDPFTRCVLQVTEVPPYTNPCEPSPCGPNSICKEINGSPSCACLDNYTGSPPNCRPECIANSECPDQLACINQKCKDPCPGTCGTGAECKVVSHSPQCICQPGYTGDAFIECRILDVQLRPCSPSPCGPNAVCKELRGAGSCVCLPDHVGNPYEGCRPECVVNSDCSINLACIQNKCKNPCINVCGRNAVCNVVNHTPKCECLEGLTGSPYQECYEIKQLPAEQTNPCNPSPCGPNSICKESNNQALCTCKPEYLGSPPSCRPECLVSSECSQQTACIKQKCKNPCEGVCGKNTECRVINHSPVCSCRPQYTGDPFSHCYKVIDLTFVSSNPCLPSPCGPYSQCRDINGSPSCSCLERYSGSPPNCRPECTLNTDCPSDKACINEQCVDPCPGSCGINAECRVQSHISICTCNAGYTGDPFNSCSVQPLKDETPQDPCNPSPCGSNAECNNGICTCLPDYNGDPYFGCRPECTSSSDCPLDKACVRQRCINPCVNTCGDGAICEVIKHMAICTCPLKTSGNAFIQCKPVRDVVHSNPCQPSPCGPYSQCRVYGEQAVCSCLGGYFGSPPACRPECVASSDCPTDKACSNQKCINPCVGSCGVASKCQVINHNPICTCPNGLTGDPF</sequence>
<feature type="non-terminal residue" evidence="4">
    <location>
        <position position="1038"/>
    </location>
</feature>
<organism evidence="4 5">
    <name type="scientific">Parnassius mnemosyne</name>
    <name type="common">clouded apollo</name>
    <dbReference type="NCBI Taxonomy" id="213953"/>
    <lineage>
        <taxon>Eukaryota</taxon>
        <taxon>Metazoa</taxon>
        <taxon>Ecdysozoa</taxon>
        <taxon>Arthropoda</taxon>
        <taxon>Hexapoda</taxon>
        <taxon>Insecta</taxon>
        <taxon>Pterygota</taxon>
        <taxon>Neoptera</taxon>
        <taxon>Endopterygota</taxon>
        <taxon>Lepidoptera</taxon>
        <taxon>Glossata</taxon>
        <taxon>Ditrysia</taxon>
        <taxon>Papilionoidea</taxon>
        <taxon>Papilionidae</taxon>
        <taxon>Parnassiinae</taxon>
        <taxon>Parnassini</taxon>
        <taxon>Parnassius</taxon>
        <taxon>Driopa</taxon>
    </lineage>
</organism>
<feature type="domain" description="EGF-like" evidence="3">
    <location>
        <begin position="946"/>
        <end position="984"/>
    </location>
</feature>
<dbReference type="InterPro" id="IPR009030">
    <property type="entry name" value="Growth_fac_rcpt_cys_sf"/>
</dbReference>
<dbReference type="SMART" id="SM00274">
    <property type="entry name" value="FOLN"/>
    <property type="match status" value="10"/>
</dbReference>
<dbReference type="GO" id="GO:0005509">
    <property type="term" value="F:calcium ion binding"/>
    <property type="evidence" value="ECO:0007669"/>
    <property type="project" value="InterPro"/>
</dbReference>
<evidence type="ECO:0000256" key="2">
    <source>
        <dbReference type="PROSITE-ProRule" id="PRU00076"/>
    </source>
</evidence>
<comment type="caution">
    <text evidence="4">The sequence shown here is derived from an EMBL/GenBank/DDBJ whole genome shotgun (WGS) entry which is preliminary data.</text>
</comment>
<feature type="domain" description="EGF-like" evidence="3">
    <location>
        <begin position="429"/>
        <end position="467"/>
    </location>
</feature>
<feature type="domain" description="EGF-like" evidence="3">
    <location>
        <begin position="488"/>
        <end position="522"/>
    </location>
</feature>
<keyword evidence="1 2" id="KW-1015">Disulfide bond</keyword>
<dbReference type="Proteomes" id="UP001314205">
    <property type="component" value="Unassembled WGS sequence"/>
</dbReference>
<dbReference type="InterPro" id="IPR000742">
    <property type="entry name" value="EGF"/>
</dbReference>
<keyword evidence="2" id="KW-0245">EGF-like domain</keyword>
<dbReference type="SMART" id="SM00179">
    <property type="entry name" value="EGF_CA"/>
    <property type="match status" value="7"/>
</dbReference>
<dbReference type="SMART" id="SM00181">
    <property type="entry name" value="EGF"/>
    <property type="match status" value="19"/>
</dbReference>
<keyword evidence="5" id="KW-1185">Reference proteome</keyword>
<dbReference type="SUPFAM" id="SSF90148">
    <property type="entry name" value="DPY module"/>
    <property type="match status" value="9"/>
</dbReference>
<dbReference type="SUPFAM" id="SSF57184">
    <property type="entry name" value="Growth factor receptor domain"/>
    <property type="match status" value="1"/>
</dbReference>
<feature type="disulfide bond" evidence="2">
    <location>
        <begin position="491"/>
        <end position="501"/>
    </location>
</feature>
<dbReference type="EMBL" id="CAVLGL010000035">
    <property type="protein sequence ID" value="CAK1581917.1"/>
    <property type="molecule type" value="Genomic_DNA"/>
</dbReference>
<dbReference type="InterPro" id="IPR001881">
    <property type="entry name" value="EGF-like_Ca-bd_dom"/>
</dbReference>
<dbReference type="AlphaFoldDB" id="A0AAV1KJ63"/>
<feature type="domain" description="EGF-like" evidence="3">
    <location>
        <begin position="324"/>
        <end position="362"/>
    </location>
</feature>
<feature type="domain" description="EGF-like" evidence="3">
    <location>
        <begin position="117"/>
        <end position="155"/>
    </location>
</feature>
<dbReference type="Pfam" id="PF21164">
    <property type="entry name" value="Dumpy_DPY"/>
    <property type="match status" value="10"/>
</dbReference>
<reference evidence="4 5" key="1">
    <citation type="submission" date="2023-11" db="EMBL/GenBank/DDBJ databases">
        <authorList>
            <person name="Hedman E."/>
            <person name="Englund M."/>
            <person name="Stromberg M."/>
            <person name="Nyberg Akerstrom W."/>
            <person name="Nylinder S."/>
            <person name="Jareborg N."/>
            <person name="Kallberg Y."/>
            <person name="Kronander E."/>
        </authorList>
    </citation>
    <scope>NUCLEOTIDE SEQUENCE [LARGE SCALE GENOMIC DNA]</scope>
</reference>
<gene>
    <name evidence="4" type="ORF">PARMNEM_LOCUS3523</name>
</gene>
<feature type="domain" description="EGF-like" evidence="3">
    <location>
        <begin position="530"/>
        <end position="569"/>
    </location>
</feature>
<feature type="domain" description="EGF-like" evidence="3">
    <location>
        <begin position="8"/>
        <end position="46"/>
    </location>
</feature>
<accession>A0AAV1KJ63</accession>
<evidence type="ECO:0000313" key="4">
    <source>
        <dbReference type="EMBL" id="CAK1581917.1"/>
    </source>
</evidence>
<feature type="domain" description="EGF-like" evidence="3">
    <location>
        <begin position="741"/>
        <end position="779"/>
    </location>
</feature>
<dbReference type="InterPro" id="IPR048407">
    <property type="entry name" value="Dumpy_DPY"/>
</dbReference>
<evidence type="ECO:0000313" key="5">
    <source>
        <dbReference type="Proteomes" id="UP001314205"/>
    </source>
</evidence>
<evidence type="ECO:0000259" key="3">
    <source>
        <dbReference type="PROSITE" id="PS50026"/>
    </source>
</evidence>
<dbReference type="PROSITE" id="PS01186">
    <property type="entry name" value="EGF_2"/>
    <property type="match status" value="4"/>
</dbReference>
<protein>
    <recommendedName>
        <fullName evidence="3">EGF-like domain-containing protein</fullName>
    </recommendedName>
</protein>
<name>A0AAV1KJ63_9NEOP</name>
<evidence type="ECO:0000256" key="1">
    <source>
        <dbReference type="ARBA" id="ARBA00023157"/>
    </source>
</evidence>
<dbReference type="PANTHER" id="PTHR22963">
    <property type="entry name" value="ENDOGLIN-RELATED"/>
    <property type="match status" value="1"/>
</dbReference>
<comment type="caution">
    <text evidence="2">Lacks conserved residue(s) required for the propagation of feature annotation.</text>
</comment>
<dbReference type="PROSITE" id="PS50026">
    <property type="entry name" value="EGF_3"/>
    <property type="match status" value="9"/>
</dbReference>
<dbReference type="PANTHER" id="PTHR22963:SF39">
    <property type="entry name" value="DUMPY"/>
    <property type="match status" value="1"/>
</dbReference>
<dbReference type="InterPro" id="IPR003645">
    <property type="entry name" value="Fol_N"/>
</dbReference>